<dbReference type="OrthoDB" id="2020662at2759"/>
<dbReference type="AlphaFoldDB" id="A0A2G9TRI8"/>
<feature type="non-terminal residue" evidence="5">
    <location>
        <position position="210"/>
    </location>
</feature>
<accession>A0A2G9TRI8</accession>
<dbReference type="InterPro" id="IPR003010">
    <property type="entry name" value="C-N_Hydrolase"/>
</dbReference>
<dbReference type="PANTHER" id="PTHR23090:SF9">
    <property type="entry name" value="GLUTAMINE-DEPENDENT NAD(+) SYNTHETASE"/>
    <property type="match status" value="1"/>
</dbReference>
<dbReference type="InterPro" id="IPR003694">
    <property type="entry name" value="NAD_synthase"/>
</dbReference>
<keyword evidence="2" id="KW-0436">Ligase</keyword>
<dbReference type="GO" id="GO:0005737">
    <property type="term" value="C:cytoplasm"/>
    <property type="evidence" value="ECO:0007669"/>
    <property type="project" value="InterPro"/>
</dbReference>
<sequence length="210" mass="23735">MASSWNRHVKLSVCTVNNWALDFAGNLQRILKTCEDANNEGARLRLGPELEICGYGCADHHFELDTELHSWEILKKIVDKSKDWPNLLIVTGMPVRHRMLLYNCMVSVLNGKQSRLEMGFCILPTMRHLELGLRGVDIICNGSGSMHILGRSNYRINQLILGASYKIGGVYLFSNHRGCDGDRVYYDGSSSIAQNGKLYAQIRQFDIEDN</sequence>
<dbReference type="Gene3D" id="3.60.110.10">
    <property type="entry name" value="Carbon-nitrogen hydrolase"/>
    <property type="match status" value="2"/>
</dbReference>
<evidence type="ECO:0000256" key="3">
    <source>
        <dbReference type="ARBA" id="ARBA00030681"/>
    </source>
</evidence>
<evidence type="ECO:0000313" key="6">
    <source>
        <dbReference type="Proteomes" id="UP000230423"/>
    </source>
</evidence>
<evidence type="ECO:0000313" key="5">
    <source>
        <dbReference type="EMBL" id="PIO60082.1"/>
    </source>
</evidence>
<evidence type="ECO:0000256" key="1">
    <source>
        <dbReference type="ARBA" id="ARBA00017309"/>
    </source>
</evidence>
<dbReference type="GO" id="GO:0004359">
    <property type="term" value="F:glutaminase activity"/>
    <property type="evidence" value="ECO:0007669"/>
    <property type="project" value="InterPro"/>
</dbReference>
<gene>
    <name evidence="5" type="ORF">TELCIR_18429</name>
</gene>
<feature type="domain" description="CN hydrolase" evidence="4">
    <location>
        <begin position="9"/>
        <end position="210"/>
    </location>
</feature>
<keyword evidence="6" id="KW-1185">Reference proteome</keyword>
<keyword evidence="5" id="KW-0378">Hydrolase</keyword>
<dbReference type="PANTHER" id="PTHR23090">
    <property type="entry name" value="NH 3 /GLUTAMINE-DEPENDENT NAD + SYNTHETASE"/>
    <property type="match status" value="1"/>
</dbReference>
<reference evidence="5 6" key="1">
    <citation type="submission" date="2015-09" db="EMBL/GenBank/DDBJ databases">
        <title>Draft genome of the parasitic nematode Teladorsagia circumcincta isolate WARC Sus (inbred).</title>
        <authorList>
            <person name="Mitreva M."/>
        </authorList>
    </citation>
    <scope>NUCLEOTIDE SEQUENCE [LARGE SCALE GENOMIC DNA]</scope>
    <source>
        <strain evidence="5 6">S</strain>
    </source>
</reference>
<dbReference type="EMBL" id="KZ356183">
    <property type="protein sequence ID" value="PIO60082.1"/>
    <property type="molecule type" value="Genomic_DNA"/>
</dbReference>
<dbReference type="SUPFAM" id="SSF56317">
    <property type="entry name" value="Carbon-nitrogen hydrolase"/>
    <property type="match status" value="1"/>
</dbReference>
<dbReference type="GO" id="GO:0009435">
    <property type="term" value="P:NAD+ biosynthetic process"/>
    <property type="evidence" value="ECO:0007669"/>
    <property type="project" value="InterPro"/>
</dbReference>
<dbReference type="Pfam" id="PF00795">
    <property type="entry name" value="CN_hydrolase"/>
    <property type="match status" value="1"/>
</dbReference>
<dbReference type="Proteomes" id="UP000230423">
    <property type="component" value="Unassembled WGS sequence"/>
</dbReference>
<evidence type="ECO:0000256" key="2">
    <source>
        <dbReference type="ARBA" id="ARBA00022598"/>
    </source>
</evidence>
<dbReference type="CDD" id="cd07570">
    <property type="entry name" value="GAT_Gln-NAD-synth"/>
    <property type="match status" value="1"/>
</dbReference>
<dbReference type="GO" id="GO:0003952">
    <property type="term" value="F:NAD+ synthase (glutamine-hydrolyzing) activity"/>
    <property type="evidence" value="ECO:0007669"/>
    <property type="project" value="InterPro"/>
</dbReference>
<name>A0A2G9TRI8_TELCI</name>
<proteinExistence type="predicted"/>
<protein>
    <recommendedName>
        <fullName evidence="1">Glutamine-dependent NAD(+) synthetase</fullName>
    </recommendedName>
    <alternativeName>
        <fullName evidence="3">NAD(+) synthase [glutamine-hydrolyzing]</fullName>
    </alternativeName>
</protein>
<evidence type="ECO:0000259" key="4">
    <source>
        <dbReference type="PROSITE" id="PS50263"/>
    </source>
</evidence>
<dbReference type="PROSITE" id="PS50263">
    <property type="entry name" value="CN_HYDROLASE"/>
    <property type="match status" value="1"/>
</dbReference>
<dbReference type="InterPro" id="IPR036526">
    <property type="entry name" value="C-N_Hydrolase_sf"/>
</dbReference>
<organism evidence="5 6">
    <name type="scientific">Teladorsagia circumcincta</name>
    <name type="common">Brown stomach worm</name>
    <name type="synonym">Ostertagia circumcincta</name>
    <dbReference type="NCBI Taxonomy" id="45464"/>
    <lineage>
        <taxon>Eukaryota</taxon>
        <taxon>Metazoa</taxon>
        <taxon>Ecdysozoa</taxon>
        <taxon>Nematoda</taxon>
        <taxon>Chromadorea</taxon>
        <taxon>Rhabditida</taxon>
        <taxon>Rhabditina</taxon>
        <taxon>Rhabditomorpha</taxon>
        <taxon>Strongyloidea</taxon>
        <taxon>Trichostrongylidae</taxon>
        <taxon>Teladorsagia</taxon>
    </lineage>
</organism>